<dbReference type="STRING" id="1499687.BN1080_00448"/>
<dbReference type="InterPro" id="IPR036217">
    <property type="entry name" value="MethylDNA_cys_MeTrfase_DNAb"/>
</dbReference>
<dbReference type="GO" id="GO:0005737">
    <property type="term" value="C:cytoplasm"/>
    <property type="evidence" value="ECO:0007669"/>
    <property type="project" value="UniProtKB-SubCell"/>
</dbReference>
<evidence type="ECO:0000256" key="4">
    <source>
        <dbReference type="ARBA" id="ARBA00022679"/>
    </source>
</evidence>
<dbReference type="EC" id="2.1.1.63" evidence="8"/>
<reference evidence="11 12" key="1">
    <citation type="submission" date="2014-09" db="EMBL/GenBank/DDBJ databases">
        <authorList>
            <person name="Urmite Genomes Urmite Genomes"/>
        </authorList>
    </citation>
    <scope>NUCLEOTIDE SEQUENCE [LARGE SCALE GENOMIC DNA]</scope>
    <source>
        <strain evidence="11 12">ES2</strain>
    </source>
</reference>
<dbReference type="FunFam" id="3.30.160.70:FF:000001">
    <property type="entry name" value="Methylated-DNA--protein-cysteine methyltransferase"/>
    <property type="match status" value="1"/>
</dbReference>
<dbReference type="GO" id="GO:0032259">
    <property type="term" value="P:methylation"/>
    <property type="evidence" value="ECO:0007669"/>
    <property type="project" value="UniProtKB-KW"/>
</dbReference>
<evidence type="ECO:0000256" key="3">
    <source>
        <dbReference type="ARBA" id="ARBA00022603"/>
    </source>
</evidence>
<evidence type="ECO:0000256" key="8">
    <source>
        <dbReference type="HAMAP-Rule" id="MF_00772"/>
    </source>
</evidence>
<comment type="catalytic activity">
    <reaction evidence="1 8">
        <text>a 4-O-methyl-thymidine in DNA + L-cysteinyl-[protein] = a thymidine in DNA + S-methyl-L-cysteinyl-[protein]</text>
        <dbReference type="Rhea" id="RHEA:53428"/>
        <dbReference type="Rhea" id="RHEA-COMP:10131"/>
        <dbReference type="Rhea" id="RHEA-COMP:10132"/>
        <dbReference type="Rhea" id="RHEA-COMP:13555"/>
        <dbReference type="Rhea" id="RHEA-COMP:13556"/>
        <dbReference type="ChEBI" id="CHEBI:29950"/>
        <dbReference type="ChEBI" id="CHEBI:82612"/>
        <dbReference type="ChEBI" id="CHEBI:137386"/>
        <dbReference type="ChEBI" id="CHEBI:137387"/>
        <dbReference type="EC" id="2.1.1.63"/>
    </reaction>
</comment>
<comment type="function">
    <text evidence="8">Involved in the cellular defense against the biological effects of O6-methylguanine (O6-MeG) and O4-methylthymine (O4-MeT) in DNA. Repairs the methylated nucleobase in DNA by stoichiometrically transferring the methyl group to a cysteine residue in the enzyme. This is a suicide reaction: the enzyme is irreversibly inactivated.</text>
</comment>
<comment type="subcellular location">
    <subcellularLocation>
        <location evidence="8">Cytoplasm</location>
    </subcellularLocation>
</comment>
<dbReference type="SUPFAM" id="SSF46767">
    <property type="entry name" value="Methylated DNA-protein cysteine methyltransferase, C-terminal domain"/>
    <property type="match status" value="1"/>
</dbReference>
<comment type="catalytic activity">
    <reaction evidence="7 8">
        <text>a 6-O-methyl-2'-deoxyguanosine in DNA + L-cysteinyl-[protein] = S-methyl-L-cysteinyl-[protein] + a 2'-deoxyguanosine in DNA</text>
        <dbReference type="Rhea" id="RHEA:24000"/>
        <dbReference type="Rhea" id="RHEA-COMP:10131"/>
        <dbReference type="Rhea" id="RHEA-COMP:10132"/>
        <dbReference type="Rhea" id="RHEA-COMP:11367"/>
        <dbReference type="Rhea" id="RHEA-COMP:11368"/>
        <dbReference type="ChEBI" id="CHEBI:29950"/>
        <dbReference type="ChEBI" id="CHEBI:82612"/>
        <dbReference type="ChEBI" id="CHEBI:85445"/>
        <dbReference type="ChEBI" id="CHEBI:85448"/>
        <dbReference type="EC" id="2.1.1.63"/>
    </reaction>
</comment>
<dbReference type="Pfam" id="PF02870">
    <property type="entry name" value="Methyltransf_1N"/>
    <property type="match status" value="1"/>
</dbReference>
<dbReference type="HAMAP" id="MF_00772">
    <property type="entry name" value="OGT"/>
    <property type="match status" value="1"/>
</dbReference>
<organism evidence="11 12">
    <name type="scientific">Planococcus massiliensis</name>
    <dbReference type="NCBI Taxonomy" id="1499687"/>
    <lineage>
        <taxon>Bacteria</taxon>
        <taxon>Bacillati</taxon>
        <taxon>Bacillota</taxon>
        <taxon>Bacilli</taxon>
        <taxon>Bacillales</taxon>
        <taxon>Caryophanaceae</taxon>
        <taxon>Planococcus</taxon>
    </lineage>
</organism>
<dbReference type="EMBL" id="CCXS01000001">
    <property type="protein sequence ID" value="CEG21537.1"/>
    <property type="molecule type" value="Genomic_DNA"/>
</dbReference>
<comment type="similarity">
    <text evidence="8">Belongs to the MGMT family.</text>
</comment>
<keyword evidence="12" id="KW-1185">Reference proteome</keyword>
<dbReference type="OrthoDB" id="9802228at2"/>
<evidence type="ECO:0000313" key="11">
    <source>
        <dbReference type="EMBL" id="CEG21537.1"/>
    </source>
</evidence>
<dbReference type="PANTHER" id="PTHR10815">
    <property type="entry name" value="METHYLATED-DNA--PROTEIN-CYSTEINE METHYLTRANSFERASE"/>
    <property type="match status" value="1"/>
</dbReference>
<evidence type="ECO:0000256" key="7">
    <source>
        <dbReference type="ARBA" id="ARBA00049348"/>
    </source>
</evidence>
<comment type="miscellaneous">
    <text evidence="8">This enzyme catalyzes only one turnover and therefore is not strictly catalytic. According to one definition, an enzyme is a biocatalyst that acts repeatedly and over many reaction cycles.</text>
</comment>
<dbReference type="InterPro" id="IPR036388">
    <property type="entry name" value="WH-like_DNA-bd_sf"/>
</dbReference>
<gene>
    <name evidence="11" type="primary">ogt_1</name>
    <name evidence="11" type="ORF">BN1080_00448</name>
</gene>
<evidence type="ECO:0000259" key="9">
    <source>
        <dbReference type="Pfam" id="PF01035"/>
    </source>
</evidence>
<dbReference type="RefSeq" id="WP_052650104.1">
    <property type="nucleotide sequence ID" value="NZ_CCXS01000001.1"/>
</dbReference>
<dbReference type="Pfam" id="PF01035">
    <property type="entry name" value="DNA_binding_1"/>
    <property type="match status" value="1"/>
</dbReference>
<dbReference type="SUPFAM" id="SSF53155">
    <property type="entry name" value="Methylated DNA-protein cysteine methyltransferase domain"/>
    <property type="match status" value="1"/>
</dbReference>
<dbReference type="Proteomes" id="UP000043699">
    <property type="component" value="Unassembled WGS sequence"/>
</dbReference>
<dbReference type="InterPro" id="IPR023546">
    <property type="entry name" value="MGMT"/>
</dbReference>
<proteinExistence type="inferred from homology"/>
<feature type="domain" description="Methylguanine DNA methyltransferase ribonuclease-like" evidence="10">
    <location>
        <begin position="10"/>
        <end position="70"/>
    </location>
</feature>
<dbReference type="FunFam" id="1.10.10.10:FF:000337">
    <property type="entry name" value="Methylated-DNA--protein-cysteine methyltransferase"/>
    <property type="match status" value="1"/>
</dbReference>
<dbReference type="CDD" id="cd06445">
    <property type="entry name" value="ATase"/>
    <property type="match status" value="1"/>
</dbReference>
<evidence type="ECO:0000256" key="2">
    <source>
        <dbReference type="ARBA" id="ARBA00022490"/>
    </source>
</evidence>
<dbReference type="GO" id="GO:0006307">
    <property type="term" value="P:DNA alkylation repair"/>
    <property type="evidence" value="ECO:0007669"/>
    <property type="project" value="UniProtKB-UniRule"/>
</dbReference>
<evidence type="ECO:0000256" key="6">
    <source>
        <dbReference type="ARBA" id="ARBA00023204"/>
    </source>
</evidence>
<keyword evidence="5 8" id="KW-0227">DNA damage</keyword>
<feature type="domain" description="Methylated-DNA-[protein]-cysteine S-methyltransferase DNA binding" evidence="9">
    <location>
        <begin position="76"/>
        <end position="155"/>
    </location>
</feature>
<evidence type="ECO:0000256" key="1">
    <source>
        <dbReference type="ARBA" id="ARBA00001286"/>
    </source>
</evidence>
<feature type="active site" description="Nucleophile; methyl group acceptor" evidence="8">
    <location>
        <position position="127"/>
    </location>
</feature>
<keyword evidence="2 8" id="KW-0963">Cytoplasm</keyword>
<dbReference type="InterPro" id="IPR036631">
    <property type="entry name" value="MGMT_N_sf"/>
</dbReference>
<dbReference type="InterPro" id="IPR014048">
    <property type="entry name" value="MethylDNA_cys_MeTrfase_DNA-bd"/>
</dbReference>
<protein>
    <recommendedName>
        <fullName evidence="8">Methylated-DNA--protein-cysteine methyltransferase</fullName>
        <ecNumber evidence="8">2.1.1.63</ecNumber>
    </recommendedName>
    <alternativeName>
        <fullName evidence="8">6-O-methylguanine-DNA methyltransferase</fullName>
        <shortName evidence="8">MGMT</shortName>
    </alternativeName>
    <alternativeName>
        <fullName evidence="8">O-6-methylguanine-DNA-alkyltransferase</fullName>
    </alternativeName>
</protein>
<evidence type="ECO:0000313" key="12">
    <source>
        <dbReference type="Proteomes" id="UP000043699"/>
    </source>
</evidence>
<evidence type="ECO:0000259" key="10">
    <source>
        <dbReference type="Pfam" id="PF02870"/>
    </source>
</evidence>
<keyword evidence="4 8" id="KW-0808">Transferase</keyword>
<dbReference type="AlphaFoldDB" id="A0A098EIA4"/>
<evidence type="ECO:0000256" key="5">
    <source>
        <dbReference type="ARBA" id="ARBA00022763"/>
    </source>
</evidence>
<dbReference type="Gene3D" id="1.10.10.10">
    <property type="entry name" value="Winged helix-like DNA-binding domain superfamily/Winged helix DNA-binding domain"/>
    <property type="match status" value="1"/>
</dbReference>
<dbReference type="PANTHER" id="PTHR10815:SF13">
    <property type="entry name" value="METHYLATED-DNA--PROTEIN-CYSTEINE METHYLTRANSFERASE"/>
    <property type="match status" value="1"/>
</dbReference>
<dbReference type="InterPro" id="IPR001497">
    <property type="entry name" value="MethylDNA_cys_MeTrfase_AS"/>
</dbReference>
<dbReference type="Gene3D" id="3.30.160.70">
    <property type="entry name" value="Methylated DNA-protein cysteine methyltransferase domain"/>
    <property type="match status" value="1"/>
</dbReference>
<accession>A0A098EIA4</accession>
<keyword evidence="3 8" id="KW-0489">Methyltransferase</keyword>
<name>A0A098EIA4_9BACL</name>
<dbReference type="PROSITE" id="PS00374">
    <property type="entry name" value="MGMT"/>
    <property type="match status" value="1"/>
</dbReference>
<dbReference type="NCBIfam" id="TIGR00589">
    <property type="entry name" value="ogt"/>
    <property type="match status" value="1"/>
</dbReference>
<keyword evidence="6 8" id="KW-0234">DNA repair</keyword>
<dbReference type="InterPro" id="IPR008332">
    <property type="entry name" value="MethylG_MeTrfase_N"/>
</dbReference>
<sequence>MNEMHLLDLPSPVGIIEIAGNAESVHSILFTDRNEPQHLLAAETPEPLKQCAQQLDEYFKGERTDFDLPLYSIGTPFQQEVWQALMEVEYAKTASYKDIAVAIGRDKAVRAVGSANSKNKLTIVVPCHRVIGSNGTLTGYAGTLERKEWLLAHERAVNEQSKLI</sequence>
<dbReference type="GO" id="GO:0003908">
    <property type="term" value="F:methylated-DNA-[protein]-cysteine S-methyltransferase activity"/>
    <property type="evidence" value="ECO:0007669"/>
    <property type="project" value="UniProtKB-UniRule"/>
</dbReference>